<comment type="caution">
    <text evidence="5">The sequence shown here is derived from an EMBL/GenBank/DDBJ whole genome shotgun (WGS) entry which is preliminary data.</text>
</comment>
<evidence type="ECO:0000256" key="1">
    <source>
        <dbReference type="ARBA" id="ARBA00005801"/>
    </source>
</evidence>
<keyword evidence="5" id="KW-0489">Methyltransferase</keyword>
<gene>
    <name evidence="5" type="ORF">CLV70_111210</name>
</gene>
<dbReference type="RefSeq" id="WP_245908409.1">
    <property type="nucleotide sequence ID" value="NZ_PVZG01000011.1"/>
</dbReference>
<dbReference type="GO" id="GO:0006465">
    <property type="term" value="P:signal peptide processing"/>
    <property type="evidence" value="ECO:0007669"/>
    <property type="project" value="TreeGrafter"/>
</dbReference>
<comment type="similarity">
    <text evidence="1">Belongs to the peptidase A24 family.</text>
</comment>
<dbReference type="Proteomes" id="UP000239209">
    <property type="component" value="Unassembled WGS sequence"/>
</dbReference>
<feature type="transmembrane region" description="Helical" evidence="2">
    <location>
        <begin position="85"/>
        <end position="102"/>
    </location>
</feature>
<keyword evidence="2" id="KW-0812">Transmembrane</keyword>
<dbReference type="PANTHER" id="PTHR30487:SF0">
    <property type="entry name" value="PREPILIN LEADER PEPTIDASE_N-METHYLTRANSFERASE-RELATED"/>
    <property type="match status" value="1"/>
</dbReference>
<evidence type="ECO:0000256" key="2">
    <source>
        <dbReference type="SAM" id="Phobius"/>
    </source>
</evidence>
<dbReference type="GO" id="GO:0005886">
    <property type="term" value="C:plasma membrane"/>
    <property type="evidence" value="ECO:0007669"/>
    <property type="project" value="TreeGrafter"/>
</dbReference>
<feature type="signal peptide" evidence="3">
    <location>
        <begin position="1"/>
        <end position="17"/>
    </location>
</feature>
<evidence type="ECO:0000256" key="3">
    <source>
        <dbReference type="SAM" id="SignalP"/>
    </source>
</evidence>
<organism evidence="5 6">
    <name type="scientific">Pseudosporangium ferrugineum</name>
    <dbReference type="NCBI Taxonomy" id="439699"/>
    <lineage>
        <taxon>Bacteria</taxon>
        <taxon>Bacillati</taxon>
        <taxon>Actinomycetota</taxon>
        <taxon>Actinomycetes</taxon>
        <taxon>Micromonosporales</taxon>
        <taxon>Micromonosporaceae</taxon>
        <taxon>Pseudosporangium</taxon>
    </lineage>
</organism>
<keyword evidence="3" id="KW-0732">Signal</keyword>
<dbReference type="Gene3D" id="1.20.120.1220">
    <property type="match status" value="1"/>
</dbReference>
<evidence type="ECO:0000313" key="5">
    <source>
        <dbReference type="EMBL" id="PRY27243.1"/>
    </source>
</evidence>
<dbReference type="GO" id="GO:0032259">
    <property type="term" value="P:methylation"/>
    <property type="evidence" value="ECO:0007669"/>
    <property type="project" value="UniProtKB-KW"/>
</dbReference>
<feature type="chain" id="PRO_5015568872" evidence="3">
    <location>
        <begin position="18"/>
        <end position="234"/>
    </location>
</feature>
<feature type="transmembrane region" description="Helical" evidence="2">
    <location>
        <begin position="138"/>
        <end position="158"/>
    </location>
</feature>
<dbReference type="GO" id="GO:0004190">
    <property type="term" value="F:aspartic-type endopeptidase activity"/>
    <property type="evidence" value="ECO:0007669"/>
    <property type="project" value="InterPro"/>
</dbReference>
<keyword evidence="5" id="KW-0808">Transferase</keyword>
<proteinExistence type="inferred from homology"/>
<feature type="transmembrane region" description="Helical" evidence="2">
    <location>
        <begin position="114"/>
        <end position="132"/>
    </location>
</feature>
<dbReference type="Pfam" id="PF01478">
    <property type="entry name" value="Peptidase_A24"/>
    <property type="match status" value="1"/>
</dbReference>
<keyword evidence="2" id="KW-1133">Transmembrane helix</keyword>
<name>A0A2T0S1P0_9ACTN</name>
<accession>A0A2T0S1P0</accession>
<evidence type="ECO:0000259" key="4">
    <source>
        <dbReference type="Pfam" id="PF01478"/>
    </source>
</evidence>
<keyword evidence="2" id="KW-0472">Membrane</keyword>
<feature type="domain" description="Prepilin type IV endopeptidase peptidase" evidence="4">
    <location>
        <begin position="95"/>
        <end position="186"/>
    </location>
</feature>
<sequence length="234" mass="22813">MSLSVAACSAVSGGAAAAFLPRIAERLAVPRGTPPRSACAHCDTPFPDWVRAGAACPCTAAPLWTVLAGALASGILGATIGPSPLLLVLLPATVLGLLLAMIDLRCLRLPDPLVGALAAGTVLPLAAGALLAGEPGRLGRAVVAAVLAGTAYAILALLPGDGLGLGDVKLATVLGFVLGFAGWPAVAAGLAAPHLINGPVAVVLLVTRRAGRRTALPLGPALLAGAVLGLALTA</sequence>
<reference evidence="5 6" key="1">
    <citation type="submission" date="2018-03" db="EMBL/GenBank/DDBJ databases">
        <title>Genomic Encyclopedia of Archaeal and Bacterial Type Strains, Phase II (KMG-II): from individual species to whole genera.</title>
        <authorList>
            <person name="Goeker M."/>
        </authorList>
    </citation>
    <scope>NUCLEOTIDE SEQUENCE [LARGE SCALE GENOMIC DNA]</scope>
    <source>
        <strain evidence="5 6">DSM 45348</strain>
    </source>
</reference>
<dbReference type="InterPro" id="IPR050882">
    <property type="entry name" value="Prepilin_peptidase/N-MTase"/>
</dbReference>
<evidence type="ECO:0000313" key="6">
    <source>
        <dbReference type="Proteomes" id="UP000239209"/>
    </source>
</evidence>
<dbReference type="EMBL" id="PVZG01000011">
    <property type="protein sequence ID" value="PRY27243.1"/>
    <property type="molecule type" value="Genomic_DNA"/>
</dbReference>
<dbReference type="GO" id="GO:0008168">
    <property type="term" value="F:methyltransferase activity"/>
    <property type="evidence" value="ECO:0007669"/>
    <property type="project" value="UniProtKB-KW"/>
</dbReference>
<dbReference type="InterPro" id="IPR000045">
    <property type="entry name" value="Prepilin_IV_endopep_pep"/>
</dbReference>
<dbReference type="AlphaFoldDB" id="A0A2T0S1P0"/>
<keyword evidence="6" id="KW-1185">Reference proteome</keyword>
<feature type="transmembrane region" description="Helical" evidence="2">
    <location>
        <begin position="215"/>
        <end position="233"/>
    </location>
</feature>
<protein>
    <submittedName>
        <fullName evidence="5">Leader peptidase (Prepilin peptidase)/N-methyltransferase</fullName>
    </submittedName>
</protein>
<dbReference type="PANTHER" id="PTHR30487">
    <property type="entry name" value="TYPE 4 PREPILIN-LIKE PROTEINS LEADER PEPTIDE-PROCESSING ENZYME"/>
    <property type="match status" value="1"/>
</dbReference>